<reference evidence="1 2" key="1">
    <citation type="submission" date="2024-11" db="EMBL/GenBank/DDBJ databases">
        <authorList>
            <person name="Kaparullina E.N."/>
            <person name="Delegan Y.A."/>
            <person name="Doronina N.V."/>
        </authorList>
    </citation>
    <scope>NUCLEOTIDE SEQUENCE [LARGE SCALE GENOMIC DNA]</scope>
    <source>
        <strain evidence="1 2">7sh_L</strain>
    </source>
</reference>
<comment type="caution">
    <text evidence="1">The sequence shown here is derived from an EMBL/GenBank/DDBJ whole genome shotgun (WGS) entry which is preliminary data.</text>
</comment>
<dbReference type="Proteomes" id="UP001617669">
    <property type="component" value="Unassembled WGS sequence"/>
</dbReference>
<evidence type="ECO:0000313" key="1">
    <source>
        <dbReference type="EMBL" id="MFJ5445968.1"/>
    </source>
</evidence>
<evidence type="ECO:0000313" key="2">
    <source>
        <dbReference type="Proteomes" id="UP001617669"/>
    </source>
</evidence>
<dbReference type="RefSeq" id="WP_400880952.1">
    <property type="nucleotide sequence ID" value="NZ_JBIWXY010000001.1"/>
</dbReference>
<dbReference type="EMBL" id="JBIWXY010000001">
    <property type="protein sequence ID" value="MFJ5445968.1"/>
    <property type="molecule type" value="Genomic_DNA"/>
</dbReference>
<name>A0ABW8GM25_9PROT</name>
<protein>
    <submittedName>
        <fullName evidence="1">Uncharacterized protein</fullName>
    </submittedName>
</protein>
<sequence>MKINEIVTKDFFEALLAELEFVAKQIKNDPATYYRILVLHDRLADISGKPHLKKIKRSTNER</sequence>
<accession>A0ABW8GM25</accession>
<keyword evidence="2" id="KW-1185">Reference proteome</keyword>
<organism evidence="1 2">
    <name type="scientific">Methylobacillus methanolivorans</name>
    <dbReference type="NCBI Taxonomy" id="1848927"/>
    <lineage>
        <taxon>Bacteria</taxon>
        <taxon>Pseudomonadati</taxon>
        <taxon>Pseudomonadota</taxon>
        <taxon>Betaproteobacteria</taxon>
        <taxon>Nitrosomonadales</taxon>
        <taxon>Methylophilaceae</taxon>
        <taxon>Methylobacillus</taxon>
    </lineage>
</organism>
<proteinExistence type="predicted"/>
<gene>
    <name evidence="1" type="ORF">ACIKP9_06970</name>
</gene>